<evidence type="ECO:0000313" key="10">
    <source>
        <dbReference type="EMBL" id="KAK7603885.1"/>
    </source>
</evidence>
<dbReference type="InterPro" id="IPR002401">
    <property type="entry name" value="Cyt_P450_E_grp-I"/>
</dbReference>
<dbReference type="PANTHER" id="PTHR24279">
    <property type="entry name" value="CYTOCHROME P450"/>
    <property type="match status" value="1"/>
</dbReference>
<feature type="region of interest" description="Disordered" evidence="9">
    <location>
        <begin position="148"/>
        <end position="214"/>
    </location>
</feature>
<dbReference type="Proteomes" id="UP001367676">
    <property type="component" value="Unassembled WGS sequence"/>
</dbReference>
<accession>A0AAN9TRI6</accession>
<dbReference type="GO" id="GO:0016705">
    <property type="term" value="F:oxidoreductase activity, acting on paired donors, with incorporation or reduction of molecular oxygen"/>
    <property type="evidence" value="ECO:0007669"/>
    <property type="project" value="InterPro"/>
</dbReference>
<evidence type="ECO:0000256" key="5">
    <source>
        <dbReference type="ARBA" id="ARBA00023002"/>
    </source>
</evidence>
<sequence>MPWWYYDKKELKHTPSIKDGMEYDAECLARKEGARFIIETGNKMDLGYNTMATGVLTACCALFLAGKVEETPKKAKDIIKMAEKSLSAAEFAKFGEDPKEELLVLERILLQSIKFDLQVDHPYAFLLKYAKSLRDICHQVLDLYSQKRSANNSNSQSSSNPSSGAGTPSTNNSTSLPKNPAPSLKTAPQPMVTDSNEGLSSAPPSTVPPSISNPVPNINSIPSLYPPSAIVSQPPPNFTAPPPPLPMNSTGHDGNAAGIYSIPPHYSGSTNPYNSFGHLITASQPKINEEVMNRKSLIVWANVVNLRREYSVFLKTSADNETSKCVQQNSSVGDTRIRGYDEMPGPKAIPLIGNSWRFLPVIGQYKLDEVDILSKNLWQKYGDVVKIEKILGRPDMVFLYDPDEIEKVFRSEDALPYRPSMPSLNYYKHILRKDFFGDIGGVIAVHGESWFKFRSKVQQPVLQPRVVKLYSDVIDETAQLFVKRIRKTRNEQNEVGDHFLNDIHLWSLESIAQVALDIRLGCLDDTIQHEDTQLLIDAVNTFFKNVGVLELKIPFWKVFNTPTWKKYVNSLDTIKNVTLKYIMQALEKHQGEDIRNLQKNASLLQRVLAIEPDNPKLATILAVDMFLVGIDTTSAAIASILYQLSQHQDKQKLLYEEIQKVVPNPKERLTIQQLEKLSFLKACIKETFRMYPVVIGNGRCLTKDMEICGYRVPKGVQIIFQHCVISNSDRFFKNAHVFEPKRWLKENKEPHHPFVSLPFGYGKRMCLGRRFADLEIQTVITKIIQNFQVSYKHEKLEYKVQPMYLPKGSLSFTFTDRH</sequence>
<name>A0AAN9TRI6_9HEMI</name>
<dbReference type="SUPFAM" id="SSF47954">
    <property type="entry name" value="Cyclin-like"/>
    <property type="match status" value="1"/>
</dbReference>
<evidence type="ECO:0000256" key="3">
    <source>
        <dbReference type="ARBA" id="ARBA00022617"/>
    </source>
</evidence>
<dbReference type="CDD" id="cd11054">
    <property type="entry name" value="CYP24A1-like"/>
    <property type="match status" value="1"/>
</dbReference>
<evidence type="ECO:0000256" key="1">
    <source>
        <dbReference type="ARBA" id="ARBA00001971"/>
    </source>
</evidence>
<reference evidence="10 11" key="1">
    <citation type="submission" date="2024-03" db="EMBL/GenBank/DDBJ databases">
        <title>Adaptation during the transition from Ophiocordyceps entomopathogen to insect associate is accompanied by gene loss and intensified selection.</title>
        <authorList>
            <person name="Ward C.M."/>
            <person name="Onetto C.A."/>
            <person name="Borneman A.R."/>
        </authorList>
    </citation>
    <scope>NUCLEOTIDE SEQUENCE [LARGE SCALE GENOMIC DNA]</scope>
    <source>
        <strain evidence="10">AWRI1</strain>
        <tissue evidence="10">Single Adult Female</tissue>
    </source>
</reference>
<dbReference type="PRINTS" id="PR00385">
    <property type="entry name" value="P450"/>
</dbReference>
<feature type="compositionally biased region" description="Low complexity" evidence="9">
    <location>
        <begin position="149"/>
        <end position="170"/>
    </location>
</feature>
<dbReference type="InterPro" id="IPR017972">
    <property type="entry name" value="Cyt_P450_CS"/>
</dbReference>
<evidence type="ECO:0000256" key="7">
    <source>
        <dbReference type="ARBA" id="ARBA00023033"/>
    </source>
</evidence>
<evidence type="ECO:0000256" key="4">
    <source>
        <dbReference type="ARBA" id="ARBA00022723"/>
    </source>
</evidence>
<dbReference type="PANTHER" id="PTHR24279:SF120">
    <property type="entry name" value="CYTOCHROME P450"/>
    <property type="match status" value="1"/>
</dbReference>
<organism evidence="10 11">
    <name type="scientific">Parthenolecanium corni</name>
    <dbReference type="NCBI Taxonomy" id="536013"/>
    <lineage>
        <taxon>Eukaryota</taxon>
        <taxon>Metazoa</taxon>
        <taxon>Ecdysozoa</taxon>
        <taxon>Arthropoda</taxon>
        <taxon>Hexapoda</taxon>
        <taxon>Insecta</taxon>
        <taxon>Pterygota</taxon>
        <taxon>Neoptera</taxon>
        <taxon>Paraneoptera</taxon>
        <taxon>Hemiptera</taxon>
        <taxon>Sternorrhyncha</taxon>
        <taxon>Coccoidea</taxon>
        <taxon>Coccidae</taxon>
        <taxon>Parthenolecanium</taxon>
    </lineage>
</organism>
<dbReference type="EMBL" id="JBBCAQ010000004">
    <property type="protein sequence ID" value="KAK7603885.1"/>
    <property type="molecule type" value="Genomic_DNA"/>
</dbReference>
<keyword evidence="5" id="KW-0560">Oxidoreductase</keyword>
<keyword evidence="4 8" id="KW-0479">Metal-binding</keyword>
<dbReference type="InterPro" id="IPR036396">
    <property type="entry name" value="Cyt_P450_sf"/>
</dbReference>
<dbReference type="FunFam" id="1.10.630.10:FF:000006">
    <property type="entry name" value="Cytochrome P450 302a1, mitochondrial"/>
    <property type="match status" value="1"/>
</dbReference>
<dbReference type="GO" id="GO:0004497">
    <property type="term" value="F:monooxygenase activity"/>
    <property type="evidence" value="ECO:0007669"/>
    <property type="project" value="UniProtKB-KW"/>
</dbReference>
<comment type="similarity">
    <text evidence="2">Belongs to the cytochrome P450 family.</text>
</comment>
<dbReference type="GO" id="GO:0020037">
    <property type="term" value="F:heme binding"/>
    <property type="evidence" value="ECO:0007669"/>
    <property type="project" value="InterPro"/>
</dbReference>
<dbReference type="InterPro" id="IPR050479">
    <property type="entry name" value="CYP11_CYP27_families"/>
</dbReference>
<dbReference type="Gene3D" id="1.10.472.10">
    <property type="entry name" value="Cyclin-like"/>
    <property type="match status" value="2"/>
</dbReference>
<protein>
    <recommendedName>
        <fullName evidence="12">Cytochrome P450</fullName>
    </recommendedName>
</protein>
<keyword evidence="7" id="KW-0503">Monooxygenase</keyword>
<proteinExistence type="inferred from homology"/>
<keyword evidence="3 8" id="KW-0349">Heme</keyword>
<dbReference type="Gene3D" id="1.10.630.10">
    <property type="entry name" value="Cytochrome P450"/>
    <property type="match status" value="1"/>
</dbReference>
<gene>
    <name evidence="10" type="ORF">V9T40_004158</name>
</gene>
<dbReference type="PROSITE" id="PS00086">
    <property type="entry name" value="CYTOCHROME_P450"/>
    <property type="match status" value="1"/>
</dbReference>
<dbReference type="AlphaFoldDB" id="A0AAN9TRI6"/>
<keyword evidence="6 8" id="KW-0408">Iron</keyword>
<evidence type="ECO:0000256" key="9">
    <source>
        <dbReference type="SAM" id="MobiDB-lite"/>
    </source>
</evidence>
<dbReference type="GO" id="GO:0005506">
    <property type="term" value="F:iron ion binding"/>
    <property type="evidence" value="ECO:0007669"/>
    <property type="project" value="InterPro"/>
</dbReference>
<evidence type="ECO:0000256" key="6">
    <source>
        <dbReference type="ARBA" id="ARBA00023004"/>
    </source>
</evidence>
<dbReference type="InterPro" id="IPR036915">
    <property type="entry name" value="Cyclin-like_sf"/>
</dbReference>
<keyword evidence="11" id="KW-1185">Reference proteome</keyword>
<dbReference type="SUPFAM" id="SSF48264">
    <property type="entry name" value="Cytochrome P450"/>
    <property type="match status" value="1"/>
</dbReference>
<evidence type="ECO:0000313" key="11">
    <source>
        <dbReference type="Proteomes" id="UP001367676"/>
    </source>
</evidence>
<dbReference type="PRINTS" id="PR00463">
    <property type="entry name" value="EP450I"/>
</dbReference>
<feature type="binding site" description="axial binding residue" evidence="8">
    <location>
        <position position="766"/>
    </location>
    <ligand>
        <name>heme</name>
        <dbReference type="ChEBI" id="CHEBI:30413"/>
    </ligand>
    <ligandPart>
        <name>Fe</name>
        <dbReference type="ChEBI" id="CHEBI:18248"/>
    </ligandPart>
</feature>
<comment type="cofactor">
    <cofactor evidence="1 8">
        <name>heme</name>
        <dbReference type="ChEBI" id="CHEBI:30413"/>
    </cofactor>
</comment>
<evidence type="ECO:0000256" key="2">
    <source>
        <dbReference type="ARBA" id="ARBA00010617"/>
    </source>
</evidence>
<dbReference type="Pfam" id="PF00067">
    <property type="entry name" value="p450"/>
    <property type="match status" value="1"/>
</dbReference>
<dbReference type="InterPro" id="IPR001128">
    <property type="entry name" value="Cyt_P450"/>
</dbReference>
<evidence type="ECO:0008006" key="12">
    <source>
        <dbReference type="Google" id="ProtNLM"/>
    </source>
</evidence>
<comment type="caution">
    <text evidence="10">The sequence shown here is derived from an EMBL/GenBank/DDBJ whole genome shotgun (WGS) entry which is preliminary data.</text>
</comment>
<evidence type="ECO:0000256" key="8">
    <source>
        <dbReference type="PIRSR" id="PIRSR602401-1"/>
    </source>
</evidence>